<dbReference type="NCBIfam" id="TIGR03691">
    <property type="entry name" value="20S_bact_alpha"/>
    <property type="match status" value="1"/>
</dbReference>
<dbReference type="GO" id="GO:0019941">
    <property type="term" value="P:modification-dependent protein catabolic process"/>
    <property type="evidence" value="ECO:0007669"/>
    <property type="project" value="UniProtKB-UniRule"/>
</dbReference>
<dbReference type="Pfam" id="PF00227">
    <property type="entry name" value="Proteasome"/>
    <property type="match status" value="1"/>
</dbReference>
<evidence type="ECO:0000313" key="6">
    <source>
        <dbReference type="EMBL" id="GLK09850.1"/>
    </source>
</evidence>
<dbReference type="InterPro" id="IPR001353">
    <property type="entry name" value="Proteasome_sua/b"/>
</dbReference>
<comment type="pathway">
    <text evidence="3">Protein degradation; proteasomal Pup-dependent pathway.</text>
</comment>
<reference evidence="6" key="1">
    <citation type="journal article" date="2014" name="Int. J. Syst. Evol. Microbiol.">
        <title>Complete genome sequence of Corynebacterium casei LMG S-19264T (=DSM 44701T), isolated from a smear-ripened cheese.</title>
        <authorList>
            <consortium name="US DOE Joint Genome Institute (JGI-PGF)"/>
            <person name="Walter F."/>
            <person name="Albersmeier A."/>
            <person name="Kalinowski J."/>
            <person name="Ruckert C."/>
        </authorList>
    </citation>
    <scope>NUCLEOTIDE SEQUENCE</scope>
    <source>
        <strain evidence="6">VKM Ac-2007</strain>
    </source>
</reference>
<dbReference type="GO" id="GO:0005737">
    <property type="term" value="C:cytoplasm"/>
    <property type="evidence" value="ECO:0007669"/>
    <property type="project" value="UniProtKB-SubCell"/>
</dbReference>
<dbReference type="GO" id="GO:0010498">
    <property type="term" value="P:proteasomal protein catabolic process"/>
    <property type="evidence" value="ECO:0007669"/>
    <property type="project" value="UniProtKB-UniRule"/>
</dbReference>
<reference evidence="6" key="2">
    <citation type="submission" date="2023-01" db="EMBL/GenBank/DDBJ databases">
        <authorList>
            <person name="Sun Q."/>
            <person name="Evtushenko L."/>
        </authorList>
    </citation>
    <scope>NUCLEOTIDE SEQUENCE</scope>
    <source>
        <strain evidence="6">VKM Ac-2007</strain>
    </source>
</reference>
<name>A0A9W6MDE8_9ACTN</name>
<comment type="function">
    <text evidence="3">Component of the proteasome core, a large protease complex with broad specificity involved in protein degradation.</text>
</comment>
<evidence type="ECO:0000256" key="1">
    <source>
        <dbReference type="ARBA" id="ARBA00022490"/>
    </source>
</evidence>
<protein>
    <recommendedName>
        <fullName evidence="3">Proteasome subunit alpha</fullName>
    </recommendedName>
    <alternativeName>
        <fullName evidence="3">20S proteasome alpha subunit</fullName>
    </alternativeName>
    <alternativeName>
        <fullName evidence="3">Proteasome core protein PrcA</fullName>
    </alternativeName>
</protein>
<dbReference type="EMBL" id="BSEV01000006">
    <property type="protein sequence ID" value="GLK09850.1"/>
    <property type="molecule type" value="Genomic_DNA"/>
</dbReference>
<comment type="activity regulation">
    <text evidence="3">The formation of the proteasomal ATPase ARC-20S proteasome complex, likely via the docking of the C-termini of ARC into the intersubunit pockets in the alpha-rings, may trigger opening of the gate for substrate entry. Interconversion between the open-gate and close-gate conformations leads to a dynamic regulation of the 20S proteasome proteolysis activity.</text>
</comment>
<dbReference type="PANTHER" id="PTHR11599">
    <property type="entry name" value="PROTEASOME SUBUNIT ALPHA/BETA"/>
    <property type="match status" value="1"/>
</dbReference>
<evidence type="ECO:0000313" key="7">
    <source>
        <dbReference type="Proteomes" id="UP001143474"/>
    </source>
</evidence>
<comment type="subunit">
    <text evidence="3">The 20S proteasome core is composed of 14 alpha and 14 beta subunits that assemble into four stacked heptameric rings, resulting in a barrel-shaped structure. The two inner rings, each composed of seven catalytic beta subunits, are sandwiched by two outer rings, each composed of seven alpha subunits. The catalytic chamber with the active sites is on the inside of the barrel. Has a gated structure, the ends of the cylinder being occluded by the N-termini of the alpha-subunits. Is capped by the proteasome-associated ATPase, ARC.</text>
</comment>
<dbReference type="InterPro" id="IPR050115">
    <property type="entry name" value="Proteasome_alpha"/>
</dbReference>
<dbReference type="InterPro" id="IPR022296">
    <property type="entry name" value="Proteasome_asu_bac"/>
</dbReference>
<organism evidence="6 7">
    <name type="scientific">Streptosporangium carneum</name>
    <dbReference type="NCBI Taxonomy" id="47481"/>
    <lineage>
        <taxon>Bacteria</taxon>
        <taxon>Bacillati</taxon>
        <taxon>Actinomycetota</taxon>
        <taxon>Actinomycetes</taxon>
        <taxon>Streptosporangiales</taxon>
        <taxon>Streptosporangiaceae</taxon>
        <taxon>Streptosporangium</taxon>
    </lineage>
</organism>
<comment type="subcellular location">
    <subcellularLocation>
        <location evidence="3">Cytoplasm</location>
    </subcellularLocation>
</comment>
<evidence type="ECO:0000256" key="5">
    <source>
        <dbReference type="SAM" id="MobiDB-lite"/>
    </source>
</evidence>
<comment type="caution">
    <text evidence="6">The sequence shown here is derived from an EMBL/GenBank/DDBJ whole genome shotgun (WGS) entry which is preliminary data.</text>
</comment>
<dbReference type="Proteomes" id="UP001143474">
    <property type="component" value="Unassembled WGS sequence"/>
</dbReference>
<dbReference type="Gene3D" id="3.60.20.10">
    <property type="entry name" value="Glutamine Phosphoribosylpyrophosphate, subunit 1, domain 1"/>
    <property type="match status" value="1"/>
</dbReference>
<evidence type="ECO:0000256" key="3">
    <source>
        <dbReference type="HAMAP-Rule" id="MF_00289"/>
    </source>
</evidence>
<comment type="similarity">
    <text evidence="3 4">Belongs to the peptidase T1A family.</text>
</comment>
<gene>
    <name evidence="3 6" type="primary">prcA</name>
    <name evidence="6" type="ORF">GCM10017600_32560</name>
</gene>
<accession>A0A9W6MDE8</accession>
<dbReference type="InterPro" id="IPR023332">
    <property type="entry name" value="Proteasome_alpha-type"/>
</dbReference>
<keyword evidence="2 3" id="KW-0647">Proteasome</keyword>
<dbReference type="AlphaFoldDB" id="A0A9W6MDE8"/>
<dbReference type="InterPro" id="IPR029055">
    <property type="entry name" value="Ntn_hydrolases_N"/>
</dbReference>
<dbReference type="GO" id="GO:0004298">
    <property type="term" value="F:threonine-type endopeptidase activity"/>
    <property type="evidence" value="ECO:0007669"/>
    <property type="project" value="InterPro"/>
</dbReference>
<sequence length="265" mass="28766">MSMPFGYVSPEQQMRDKADYARKGIARGRSVVVLQYEHGILFVAPNPSRALHKISEIYDRIGFAAVGRYNEFEALRLGGIRYADINGYNYARDDVTARGLANLYAQNLGQIFTESPKPFEVEIVVAEVGDSSEEDHIYRLTFDGSVFDETGLVAMGGQAEAVAGRLKERYSEGLPLAEALEAALFALTEPGGERSPASQLEVAVLDRNRPHRKFLRLNGPRLERLLAEGAGGATQETAPEAPGTPQTPDLPPTAPEGDLDTGSNG</sequence>
<proteinExistence type="inferred from homology"/>
<keyword evidence="7" id="KW-1185">Reference proteome</keyword>
<evidence type="ECO:0000256" key="4">
    <source>
        <dbReference type="PROSITE-ProRule" id="PRU00808"/>
    </source>
</evidence>
<keyword evidence="1 3" id="KW-0963">Cytoplasm</keyword>
<dbReference type="PROSITE" id="PS51475">
    <property type="entry name" value="PROTEASOME_ALPHA_2"/>
    <property type="match status" value="1"/>
</dbReference>
<feature type="region of interest" description="Disordered" evidence="5">
    <location>
        <begin position="225"/>
        <end position="265"/>
    </location>
</feature>
<evidence type="ECO:0000256" key="2">
    <source>
        <dbReference type="ARBA" id="ARBA00022942"/>
    </source>
</evidence>
<dbReference type="SUPFAM" id="SSF56235">
    <property type="entry name" value="N-terminal nucleophile aminohydrolases (Ntn hydrolases)"/>
    <property type="match status" value="1"/>
</dbReference>
<dbReference type="GO" id="GO:0019773">
    <property type="term" value="C:proteasome core complex, alpha-subunit complex"/>
    <property type="evidence" value="ECO:0007669"/>
    <property type="project" value="UniProtKB-UniRule"/>
</dbReference>
<dbReference type="HAMAP" id="MF_00289_B">
    <property type="entry name" value="Proteasome_A_B"/>
    <property type="match status" value="1"/>
</dbReference>